<evidence type="ECO:0000313" key="2">
    <source>
        <dbReference type="EMBL" id="TFY79063.1"/>
    </source>
</evidence>
<feature type="region of interest" description="Disordered" evidence="1">
    <location>
        <begin position="1"/>
        <end position="44"/>
    </location>
</feature>
<reference evidence="2 3" key="1">
    <citation type="submission" date="2019-02" db="EMBL/GenBank/DDBJ databases">
        <title>Genome sequencing of the rare red list fungi Hericium alpestre (H. flagellum).</title>
        <authorList>
            <person name="Buettner E."/>
            <person name="Kellner H."/>
        </authorList>
    </citation>
    <scope>NUCLEOTIDE SEQUENCE [LARGE SCALE GENOMIC DNA]</scope>
    <source>
        <strain evidence="2 3">DSM 108284</strain>
    </source>
</reference>
<accession>A0A4Y9ZYF1</accession>
<feature type="region of interest" description="Disordered" evidence="1">
    <location>
        <begin position="69"/>
        <end position="184"/>
    </location>
</feature>
<protein>
    <submittedName>
        <fullName evidence="2">Uncharacterized protein</fullName>
    </submittedName>
</protein>
<evidence type="ECO:0000313" key="3">
    <source>
        <dbReference type="Proteomes" id="UP000298061"/>
    </source>
</evidence>
<comment type="caution">
    <text evidence="2">The sequence shown here is derived from an EMBL/GenBank/DDBJ whole genome shotgun (WGS) entry which is preliminary data.</text>
</comment>
<dbReference type="EMBL" id="SFCI01000566">
    <property type="protein sequence ID" value="TFY79063.1"/>
    <property type="molecule type" value="Genomic_DNA"/>
</dbReference>
<proteinExistence type="predicted"/>
<keyword evidence="3" id="KW-1185">Reference proteome</keyword>
<organism evidence="2 3">
    <name type="scientific">Hericium alpestre</name>
    <dbReference type="NCBI Taxonomy" id="135208"/>
    <lineage>
        <taxon>Eukaryota</taxon>
        <taxon>Fungi</taxon>
        <taxon>Dikarya</taxon>
        <taxon>Basidiomycota</taxon>
        <taxon>Agaricomycotina</taxon>
        <taxon>Agaricomycetes</taxon>
        <taxon>Russulales</taxon>
        <taxon>Hericiaceae</taxon>
        <taxon>Hericium</taxon>
    </lineage>
</organism>
<feature type="compositionally biased region" description="Acidic residues" evidence="1">
    <location>
        <begin position="26"/>
        <end position="44"/>
    </location>
</feature>
<name>A0A4Y9ZYF1_9AGAM</name>
<sequence>MPNSEVISISDEEEDSARDKPHMDKDSEEFYGEDDEEIDELDPEEYVEAVPPQWLLMLRIPACSRVVADHARPVKSRSHEQAERHSSPDQRDVVYNAPQTPPNRKRQRSPITPGGPVRKHRARDAEERASQVAQSTDHPLHKYTEEMRRDEESDEESTRTPIIKGEDSASASQSRHKPGRPSKP</sequence>
<dbReference type="Proteomes" id="UP000298061">
    <property type="component" value="Unassembled WGS sequence"/>
</dbReference>
<evidence type="ECO:0000256" key="1">
    <source>
        <dbReference type="SAM" id="MobiDB-lite"/>
    </source>
</evidence>
<dbReference type="AlphaFoldDB" id="A0A4Y9ZYF1"/>
<feature type="compositionally biased region" description="Basic and acidic residues" evidence="1">
    <location>
        <begin position="138"/>
        <end position="151"/>
    </location>
</feature>
<feature type="compositionally biased region" description="Basic and acidic residues" evidence="1">
    <location>
        <begin position="69"/>
        <end position="92"/>
    </location>
</feature>
<feature type="compositionally biased region" description="Basic residues" evidence="1">
    <location>
        <begin position="174"/>
        <end position="184"/>
    </location>
</feature>
<gene>
    <name evidence="2" type="ORF">EWM64_g4949</name>
</gene>